<dbReference type="Gene3D" id="2.10.260.10">
    <property type="match status" value="1"/>
</dbReference>
<dbReference type="STRING" id="1095776.SAMN04515672_3108"/>
<dbReference type="EMBL" id="FNFE01000004">
    <property type="protein sequence ID" value="SDK43533.1"/>
    <property type="molecule type" value="Genomic_DNA"/>
</dbReference>
<feature type="region of interest" description="Disordered" evidence="1">
    <location>
        <begin position="55"/>
        <end position="94"/>
    </location>
</feature>
<keyword evidence="4" id="KW-1185">Reference proteome</keyword>
<proteinExistence type="predicted"/>
<dbReference type="AlphaFoldDB" id="A0A1G9BVX8"/>
<organism evidence="3 4">
    <name type="scientific">Natronorubrum texcoconense</name>
    <dbReference type="NCBI Taxonomy" id="1095776"/>
    <lineage>
        <taxon>Archaea</taxon>
        <taxon>Methanobacteriati</taxon>
        <taxon>Methanobacteriota</taxon>
        <taxon>Stenosarchaea group</taxon>
        <taxon>Halobacteria</taxon>
        <taxon>Halobacteriales</taxon>
        <taxon>Natrialbaceae</taxon>
        <taxon>Natronorubrum</taxon>
    </lineage>
</organism>
<reference evidence="4" key="1">
    <citation type="submission" date="2016-10" db="EMBL/GenBank/DDBJ databases">
        <authorList>
            <person name="Varghese N."/>
            <person name="Submissions S."/>
        </authorList>
    </citation>
    <scope>NUCLEOTIDE SEQUENCE [LARGE SCALE GENOMIC DNA]</scope>
    <source>
        <strain evidence="4">B4,CECT 8067,JCM 17497</strain>
    </source>
</reference>
<dbReference type="Pfam" id="PF04014">
    <property type="entry name" value="MazE_antitoxin"/>
    <property type="match status" value="1"/>
</dbReference>
<evidence type="ECO:0000256" key="1">
    <source>
        <dbReference type="SAM" id="MobiDB-lite"/>
    </source>
</evidence>
<name>A0A1G9BVX8_9EURY</name>
<dbReference type="InterPro" id="IPR007159">
    <property type="entry name" value="SpoVT-AbrB_dom"/>
</dbReference>
<dbReference type="SUPFAM" id="SSF89447">
    <property type="entry name" value="AbrB/MazE/MraZ-like"/>
    <property type="match status" value="1"/>
</dbReference>
<dbReference type="OrthoDB" id="30861at2157"/>
<protein>
    <submittedName>
        <fullName evidence="3">Looped-hinge helix DNA binding domain-containing protein, AbrB family</fullName>
    </submittedName>
</protein>
<dbReference type="PROSITE" id="PS51740">
    <property type="entry name" value="SPOVT_ABRB"/>
    <property type="match status" value="1"/>
</dbReference>
<dbReference type="NCBIfam" id="TIGR01439">
    <property type="entry name" value="lp_hng_hel_AbrB"/>
    <property type="match status" value="1"/>
</dbReference>
<feature type="compositionally biased region" description="Basic and acidic residues" evidence="1">
    <location>
        <begin position="55"/>
        <end position="65"/>
    </location>
</feature>
<dbReference type="GO" id="GO:0003677">
    <property type="term" value="F:DNA binding"/>
    <property type="evidence" value="ECO:0007669"/>
    <property type="project" value="InterPro"/>
</dbReference>
<evidence type="ECO:0000313" key="4">
    <source>
        <dbReference type="Proteomes" id="UP000198882"/>
    </source>
</evidence>
<evidence type="ECO:0000259" key="2">
    <source>
        <dbReference type="PROSITE" id="PS51740"/>
    </source>
</evidence>
<accession>A0A1G9BVX8</accession>
<dbReference type="RefSeq" id="WP_090308714.1">
    <property type="nucleotide sequence ID" value="NZ_FNFE01000004.1"/>
</dbReference>
<feature type="domain" description="SpoVT-AbrB" evidence="2">
    <location>
        <begin position="1"/>
        <end position="44"/>
    </location>
</feature>
<dbReference type="InterPro" id="IPR037914">
    <property type="entry name" value="SpoVT-AbrB_sf"/>
</dbReference>
<dbReference type="SMART" id="SM00966">
    <property type="entry name" value="SpoVT_AbrB"/>
    <property type="match status" value="1"/>
</dbReference>
<gene>
    <name evidence="3" type="ORF">SAMN04515672_3108</name>
</gene>
<evidence type="ECO:0000313" key="3">
    <source>
        <dbReference type="EMBL" id="SDK43533.1"/>
    </source>
</evidence>
<dbReference type="Proteomes" id="UP000198882">
    <property type="component" value="Unassembled WGS sequence"/>
</dbReference>
<sequence length="94" mass="10518">MVTVDSKGRIVLPQKVRERLGLTPGTEVDIREEGDKAIVEPEDDPERIIERMEQLVEDTPSERGKTTPLDDGADPIAQKHRTAVRRGAEKNSDE</sequence>